<dbReference type="Pfam" id="PF02949">
    <property type="entry name" value="7tm_6"/>
    <property type="match status" value="1"/>
</dbReference>
<keyword evidence="5 10" id="KW-0552">Olfaction</keyword>
<dbReference type="EMBL" id="LN885101">
    <property type="protein sequence ID" value="CUQ99390.1"/>
    <property type="molecule type" value="mRNA"/>
</dbReference>
<feature type="transmembrane region" description="Helical" evidence="10">
    <location>
        <begin position="192"/>
        <end position="216"/>
    </location>
</feature>
<feature type="transmembrane region" description="Helical" evidence="10">
    <location>
        <begin position="275"/>
        <end position="295"/>
    </location>
</feature>
<dbReference type="PANTHER" id="PTHR21137">
    <property type="entry name" value="ODORANT RECEPTOR"/>
    <property type="match status" value="1"/>
</dbReference>
<keyword evidence="8 10" id="KW-0675">Receptor</keyword>
<evidence type="ECO:0000256" key="10">
    <source>
        <dbReference type="RuleBase" id="RU351113"/>
    </source>
</evidence>
<comment type="caution">
    <text evidence="10">Lacks conserved residue(s) required for the propagation of feature annotation.</text>
</comment>
<name>A0A0P1J400_MANSE</name>
<dbReference type="GO" id="GO:0004984">
    <property type="term" value="F:olfactory receptor activity"/>
    <property type="evidence" value="ECO:0007669"/>
    <property type="project" value="InterPro"/>
</dbReference>
<protein>
    <recommendedName>
        <fullName evidence="10">Odorant receptor</fullName>
    </recommendedName>
</protein>
<feature type="transmembrane region" description="Helical" evidence="10">
    <location>
        <begin position="48"/>
        <end position="68"/>
    </location>
</feature>
<evidence type="ECO:0000256" key="6">
    <source>
        <dbReference type="ARBA" id="ARBA00022989"/>
    </source>
</evidence>
<sequence length="401" mass="45793">MEETKKYAPTDTTKLLDKFNKILYVFGFRGFWMGDVKLPKTVMKIIDILYPVLIITQGTFGTLQLGAYFTQKHLNSVQKIDALVMGFGQPMMLLYCLNCRYYKKACREVFYHLFVVLKTVYNDKETEENMVKRLKLYFGAYLIFSLLVVLLYGSYASVETVRKGATFVTVVTAWPDVTDTSKLASYARVGIFMYWSVYSFTTSVVIIIVLIIFLGLTYQYINLQRYFENLNSIFENDRLSHEEMEKNFEKALQNGIKAHSETLWCVKQCRMICSAINAGVILLTTGTLVILMPAILGSKDDLLEAMMYLMVSNIVLMIMAFFMCNAGDTTVEAQKLPNAIYSCGWYNCYGKRSARIRSLVVVAMIQAQEPVVFTGFGVIELSYENFVTIIKSAYSLISVFH</sequence>
<dbReference type="GO" id="GO:0007165">
    <property type="term" value="P:signal transduction"/>
    <property type="evidence" value="ECO:0007669"/>
    <property type="project" value="UniProtKB-KW"/>
</dbReference>
<organism evidence="11">
    <name type="scientific">Manduca sexta</name>
    <name type="common">Tobacco hawkmoth</name>
    <name type="synonym">Tobacco hornworm</name>
    <dbReference type="NCBI Taxonomy" id="7130"/>
    <lineage>
        <taxon>Eukaryota</taxon>
        <taxon>Metazoa</taxon>
        <taxon>Ecdysozoa</taxon>
        <taxon>Arthropoda</taxon>
        <taxon>Hexapoda</taxon>
        <taxon>Insecta</taxon>
        <taxon>Pterygota</taxon>
        <taxon>Neoptera</taxon>
        <taxon>Endopterygota</taxon>
        <taxon>Lepidoptera</taxon>
        <taxon>Glossata</taxon>
        <taxon>Ditrysia</taxon>
        <taxon>Bombycoidea</taxon>
        <taxon>Sphingidae</taxon>
        <taxon>Sphinginae</taxon>
        <taxon>Sphingini</taxon>
        <taxon>Manduca</taxon>
    </lineage>
</organism>
<keyword evidence="2" id="KW-1003">Cell membrane</keyword>
<keyword evidence="6 10" id="KW-1133">Transmembrane helix</keyword>
<evidence type="ECO:0000256" key="2">
    <source>
        <dbReference type="ARBA" id="ARBA00022475"/>
    </source>
</evidence>
<comment type="subcellular location">
    <subcellularLocation>
        <location evidence="1 10">Cell membrane</location>
        <topology evidence="1 10">Multi-pass membrane protein</topology>
    </subcellularLocation>
</comment>
<reference evidence="11" key="1">
    <citation type="submission" date="2015-08" db="EMBL/GenBank/DDBJ databases">
        <title>A reference gene set for chemosensory receptor genes of Manduca sexta.</title>
        <authorList>
            <person name="Koenig C."/>
            <person name="Hirsh A."/>
            <person name="Bucks S."/>
            <person name="Klinner C."/>
            <person name="Vogel H."/>
            <person name="Shukla A."/>
            <person name="Mansfield J.H."/>
            <person name="Morton B."/>
            <person name="Hansson B.S."/>
            <person name="Grosse-Wilde E."/>
        </authorList>
    </citation>
    <scope>NUCLEOTIDE SEQUENCE</scope>
</reference>
<evidence type="ECO:0000256" key="1">
    <source>
        <dbReference type="ARBA" id="ARBA00004651"/>
    </source>
</evidence>
<dbReference type="AlphaFoldDB" id="A0A0P1J400"/>
<keyword evidence="3 10" id="KW-0716">Sensory transduction</keyword>
<feature type="transmembrane region" description="Helical" evidence="10">
    <location>
        <begin position="80"/>
        <end position="97"/>
    </location>
</feature>
<dbReference type="OrthoDB" id="7476568at2759"/>
<evidence type="ECO:0000256" key="9">
    <source>
        <dbReference type="ARBA" id="ARBA00023224"/>
    </source>
</evidence>
<comment type="similarity">
    <text evidence="10">Belongs to the insect chemoreceptor superfamily. Heteromeric odorant receptor channel (TC 1.A.69) family.</text>
</comment>
<accession>A0A0P1J400</accession>
<keyword evidence="4 10" id="KW-0812">Transmembrane</keyword>
<keyword evidence="9 10" id="KW-0807">Transducer</keyword>
<dbReference type="PANTHER" id="PTHR21137:SF35">
    <property type="entry name" value="ODORANT RECEPTOR 19A-RELATED"/>
    <property type="match status" value="1"/>
</dbReference>
<dbReference type="GO" id="GO:0005549">
    <property type="term" value="F:odorant binding"/>
    <property type="evidence" value="ECO:0007669"/>
    <property type="project" value="InterPro"/>
</dbReference>
<evidence type="ECO:0000256" key="8">
    <source>
        <dbReference type="ARBA" id="ARBA00023170"/>
    </source>
</evidence>
<evidence type="ECO:0000256" key="5">
    <source>
        <dbReference type="ARBA" id="ARBA00022725"/>
    </source>
</evidence>
<keyword evidence="7 10" id="KW-0472">Membrane</keyword>
<evidence type="ECO:0000256" key="3">
    <source>
        <dbReference type="ARBA" id="ARBA00022606"/>
    </source>
</evidence>
<dbReference type="InterPro" id="IPR004117">
    <property type="entry name" value="7tm6_olfct_rcpt"/>
</dbReference>
<gene>
    <name evidence="11" type="primary">OR-6</name>
</gene>
<evidence type="ECO:0000256" key="7">
    <source>
        <dbReference type="ARBA" id="ARBA00023136"/>
    </source>
</evidence>
<dbReference type="GO" id="GO:0005886">
    <property type="term" value="C:plasma membrane"/>
    <property type="evidence" value="ECO:0007669"/>
    <property type="project" value="UniProtKB-SubCell"/>
</dbReference>
<evidence type="ECO:0000313" key="11">
    <source>
        <dbReference type="EMBL" id="CUQ99390.1"/>
    </source>
</evidence>
<feature type="transmembrane region" description="Helical" evidence="10">
    <location>
        <begin position="136"/>
        <end position="155"/>
    </location>
</feature>
<proteinExistence type="evidence at transcript level"/>
<feature type="transmembrane region" description="Helical" evidence="10">
    <location>
        <begin position="307"/>
        <end position="326"/>
    </location>
</feature>
<evidence type="ECO:0000256" key="4">
    <source>
        <dbReference type="ARBA" id="ARBA00022692"/>
    </source>
</evidence>